<feature type="compositionally biased region" description="Polar residues" evidence="2">
    <location>
        <begin position="1181"/>
        <end position="1194"/>
    </location>
</feature>
<keyword evidence="1" id="KW-0547">Nucleotide-binding</keyword>
<reference evidence="4 5" key="1">
    <citation type="journal article" date="2023" name="Nucleic Acids Res.">
        <title>The hologenome of Daphnia magna reveals possible DNA methylation and microbiome-mediated evolution of the host genome.</title>
        <authorList>
            <person name="Chaturvedi A."/>
            <person name="Li X."/>
            <person name="Dhandapani V."/>
            <person name="Marshall H."/>
            <person name="Kissane S."/>
            <person name="Cuenca-Cambronero M."/>
            <person name="Asole G."/>
            <person name="Calvet F."/>
            <person name="Ruiz-Romero M."/>
            <person name="Marangio P."/>
            <person name="Guigo R."/>
            <person name="Rago D."/>
            <person name="Mirbahai L."/>
            <person name="Eastwood N."/>
            <person name="Colbourne J.K."/>
            <person name="Zhou J."/>
            <person name="Mallon E."/>
            <person name="Orsini L."/>
        </authorList>
    </citation>
    <scope>NUCLEOTIDE SEQUENCE [LARGE SCALE GENOMIC DNA]</scope>
    <source>
        <strain evidence="4">LRV0_1</strain>
    </source>
</reference>
<accession>A0ABQ9ZEZ4</accession>
<sequence>MEDTSLFSEDIIGVEIPASAMTTSRLTNGTELLRSFTTSSLAENMGDEDEEEGITLSPEDMSAVKNGHGSIIDSTTVLEVETQETPVPVKMKEIPSSPQVDDSDVGQVEHLVETQKLIPVTPKADSASVGDAKQLSQIPEADHLLKKSKLAHDSTEGFAKVVETTAAVVVERVEQVDIININADLEKVMETPESSPGKASLQTASPVSETPKLEREKETVKTQVYQTPKADGAITKARDTLAETPKALPASPKLDITDLEGVARLLETPKSSRSTATAAAIGKTPQADYTDVRGVKKLLQTPKPPPNTPKADYRDVRGVKRLLATPKAAPSTPVADYTDVEGVDLLMKTPKAAGALPQTDEEKNKMEVSEESPGKLVIAEESKPEGPLEVPETTKKNADETKEIKETPSGDKEVQPEKPASDVKESSSPDKTVEIPSEDKPEESVKLQDKSEPTVEEELTTASNRGRRAPSTKADYGGVSGFKRVLRIPRVPGTPKADNSNVEGIDLLMKTPKSKEVPPQSSEDKKHETVSEQAAENAAMESSSETSLKSVESMKEIKEDASQSDEKDAVPEVEEQETKEAEGEKEAPLPRRGRRAAAPKTPSTPKADYRDVSGVKRLLKTPKAAPDTPKADYSDVEGIDLLMKTPKVKDAEPVSDEIVEAVREESTDIIESTPGSSVEAPETTELVEKEDAVVSAQVKEPQPTQEEETEEVDAKKEVAAPRRGRKPAAAAKTNTPKADYRDVKGVKRLLKTPTAATSTPQADDSDVEDVDVPRKTPQAGDPEPEKAEEVNVPEGSSEKPAEEATAEANQSNEEEAKREEAKREENAVYEPRLNVEEEAEVEKEATPPRRGRRAAPKSNTPKPGGRAKRKQPLSDSDSQPESIGTADAPSASEKEEQIDEEKADCPVKWAAKISTPKRSRRVPSTKVETPKAVRSTRGKRPSESDSGQSEEVESRPLRSKRRKEEQLSEKLTLSPVVRLQRIDIAAEGTPSSERVAKVTRKRGSVSSGEEWGVPEQVKPIRRGRGRPPKVVAHKTVEEEKAEEEPLRTATHKGKAAAVEEPISSDEELEDVEVKSTKKTTVGLRRAAVKRTSVPEKEEIAPEGKRRRGETRASKHVTGLDDVEMLHEGKGHAADIHANHMPDEVETNEESPVTCVKSGRSTRAKSALKVHFDVAETAPSPVRSTRSARKTTVATATPADKKVSVQLERDPDIETLAATAQEEEDKAPATKRSRHKKGLKASVTTMADESPAVPATIKRTRGGKKTTSEPELHQQDTSAPPSPRRTRRTRNI</sequence>
<evidence type="ECO:0000256" key="2">
    <source>
        <dbReference type="SAM" id="MobiDB-lite"/>
    </source>
</evidence>
<protein>
    <recommendedName>
        <fullName evidence="3">ATP-grasp domain-containing protein</fullName>
    </recommendedName>
</protein>
<evidence type="ECO:0000313" key="5">
    <source>
        <dbReference type="Proteomes" id="UP001234178"/>
    </source>
</evidence>
<feature type="compositionally biased region" description="Low complexity" evidence="2">
    <location>
        <begin position="727"/>
        <end position="737"/>
    </location>
</feature>
<dbReference type="InterPro" id="IPR011761">
    <property type="entry name" value="ATP-grasp"/>
</dbReference>
<feature type="compositionally biased region" description="Basic and acidic residues" evidence="2">
    <location>
        <begin position="1034"/>
        <end position="1046"/>
    </location>
</feature>
<feature type="compositionally biased region" description="Basic residues" evidence="2">
    <location>
        <begin position="1228"/>
        <end position="1238"/>
    </location>
</feature>
<feature type="compositionally biased region" description="Low complexity" evidence="2">
    <location>
        <begin position="531"/>
        <end position="551"/>
    </location>
</feature>
<dbReference type="Proteomes" id="UP001234178">
    <property type="component" value="Unassembled WGS sequence"/>
</dbReference>
<feature type="region of interest" description="Disordered" evidence="2">
    <location>
        <begin position="664"/>
        <end position="969"/>
    </location>
</feature>
<feature type="region of interest" description="Disordered" evidence="2">
    <location>
        <begin position="988"/>
        <end position="1120"/>
    </location>
</feature>
<feature type="region of interest" description="Disordered" evidence="2">
    <location>
        <begin position="190"/>
        <end position="223"/>
    </location>
</feature>
<comment type="caution">
    <text evidence="4">The sequence shown here is derived from an EMBL/GenBank/DDBJ whole genome shotgun (WGS) entry which is preliminary data.</text>
</comment>
<name>A0ABQ9ZEZ4_9CRUS</name>
<feature type="domain" description="ATP-grasp" evidence="3">
    <location>
        <begin position="981"/>
        <end position="1175"/>
    </location>
</feature>
<organism evidence="4 5">
    <name type="scientific">Daphnia magna</name>
    <dbReference type="NCBI Taxonomy" id="35525"/>
    <lineage>
        <taxon>Eukaryota</taxon>
        <taxon>Metazoa</taxon>
        <taxon>Ecdysozoa</taxon>
        <taxon>Arthropoda</taxon>
        <taxon>Crustacea</taxon>
        <taxon>Branchiopoda</taxon>
        <taxon>Diplostraca</taxon>
        <taxon>Cladocera</taxon>
        <taxon>Anomopoda</taxon>
        <taxon>Daphniidae</taxon>
        <taxon>Daphnia</taxon>
    </lineage>
</organism>
<feature type="compositionally biased region" description="Basic and acidic residues" evidence="2">
    <location>
        <begin position="814"/>
        <end position="826"/>
    </location>
</feature>
<evidence type="ECO:0000256" key="1">
    <source>
        <dbReference type="PROSITE-ProRule" id="PRU00409"/>
    </source>
</evidence>
<dbReference type="EMBL" id="JAOYFB010000003">
    <property type="protein sequence ID" value="KAK4011228.1"/>
    <property type="molecule type" value="Genomic_DNA"/>
</dbReference>
<evidence type="ECO:0000259" key="3">
    <source>
        <dbReference type="PROSITE" id="PS50975"/>
    </source>
</evidence>
<feature type="compositionally biased region" description="Basic and acidic residues" evidence="2">
    <location>
        <begin position="211"/>
        <end position="220"/>
    </location>
</feature>
<feature type="compositionally biased region" description="Basic and acidic residues" evidence="2">
    <location>
        <begin position="952"/>
        <end position="968"/>
    </location>
</feature>
<feature type="compositionally biased region" description="Basic and acidic residues" evidence="2">
    <location>
        <begin position="378"/>
        <end position="453"/>
    </location>
</feature>
<feature type="region of interest" description="Disordered" evidence="2">
    <location>
        <begin position="351"/>
        <end position="636"/>
    </location>
</feature>
<dbReference type="PANTHER" id="PTHR21603:SF18">
    <property type="entry name" value="ANTIGEN KI-67-LIKE PROTEIN"/>
    <property type="match status" value="1"/>
</dbReference>
<dbReference type="PROSITE" id="PS50975">
    <property type="entry name" value="ATP_GRASP"/>
    <property type="match status" value="1"/>
</dbReference>
<feature type="compositionally biased region" description="Basic and acidic residues" evidence="2">
    <location>
        <begin position="1198"/>
        <end position="1211"/>
    </location>
</feature>
<dbReference type="PANTHER" id="PTHR21603">
    <property type="entry name" value="ANTIGEN KI-67-LIKE PROTEIN"/>
    <property type="match status" value="1"/>
</dbReference>
<feature type="compositionally biased region" description="Basic and acidic residues" evidence="2">
    <location>
        <begin position="1092"/>
        <end position="1103"/>
    </location>
</feature>
<keyword evidence="5" id="KW-1185">Reference proteome</keyword>
<gene>
    <name evidence="4" type="ORF">OUZ56_020341</name>
</gene>
<feature type="compositionally biased region" description="Polar residues" evidence="2">
    <location>
        <begin position="873"/>
        <end position="882"/>
    </location>
</feature>
<evidence type="ECO:0000313" key="4">
    <source>
        <dbReference type="EMBL" id="KAK4011228.1"/>
    </source>
</evidence>
<feature type="compositionally biased region" description="Basic and acidic residues" evidence="2">
    <location>
        <begin position="552"/>
        <end position="589"/>
    </location>
</feature>
<feature type="region of interest" description="Disordered" evidence="2">
    <location>
        <begin position="1140"/>
        <end position="1159"/>
    </location>
</feature>
<feature type="region of interest" description="Disordered" evidence="2">
    <location>
        <begin position="1174"/>
        <end position="1291"/>
    </location>
</feature>
<keyword evidence="1" id="KW-0067">ATP-binding</keyword>
<proteinExistence type="predicted"/>